<keyword evidence="1" id="KW-0812">Transmembrane</keyword>
<feature type="transmembrane region" description="Helical" evidence="1">
    <location>
        <begin position="71"/>
        <end position="91"/>
    </location>
</feature>
<accession>A0ABT6PCF8</accession>
<evidence type="ECO:0000313" key="2">
    <source>
        <dbReference type="EMBL" id="MDI1473667.1"/>
    </source>
</evidence>
<feature type="transmembrane region" description="Helical" evidence="1">
    <location>
        <begin position="183"/>
        <end position="206"/>
    </location>
</feature>
<dbReference type="RefSeq" id="WP_248034157.1">
    <property type="nucleotide sequence ID" value="NZ_JARZZP010000004.1"/>
</dbReference>
<feature type="transmembrane region" description="Helical" evidence="1">
    <location>
        <begin position="103"/>
        <end position="123"/>
    </location>
</feature>
<organism evidence="2 3">
    <name type="scientific">Streptococcus taonis</name>
    <dbReference type="NCBI Taxonomy" id="3041623"/>
    <lineage>
        <taxon>Bacteria</taxon>
        <taxon>Bacillati</taxon>
        <taxon>Bacillota</taxon>
        <taxon>Bacilli</taxon>
        <taxon>Lactobacillales</taxon>
        <taxon>Streptococcaceae</taxon>
        <taxon>Streptococcus</taxon>
    </lineage>
</organism>
<evidence type="ECO:0000256" key="1">
    <source>
        <dbReference type="SAM" id="Phobius"/>
    </source>
</evidence>
<dbReference type="Pfam" id="PF04276">
    <property type="entry name" value="DUF443"/>
    <property type="match status" value="1"/>
</dbReference>
<comment type="caution">
    <text evidence="2">The sequence shown here is derived from an EMBL/GenBank/DDBJ whole genome shotgun (WGS) entry which is preliminary data.</text>
</comment>
<dbReference type="InterPro" id="IPR005915">
    <property type="entry name" value="Tandem_5TM"/>
</dbReference>
<dbReference type="NCBIfam" id="TIGR01218">
    <property type="entry name" value="Gpos_tandem_5TM"/>
    <property type="match status" value="1"/>
</dbReference>
<gene>
    <name evidence="2" type="ORF">QEZ38_03050</name>
</gene>
<dbReference type="Proteomes" id="UP001160991">
    <property type="component" value="Unassembled WGS sequence"/>
</dbReference>
<reference evidence="2" key="1">
    <citation type="submission" date="2023-04" db="EMBL/GenBank/DDBJ databases">
        <title>A new Streptococcus species isolated from the patient with bacteremia.</title>
        <authorList>
            <person name="Chen Y.-S."/>
            <person name="Lee C.-Y."/>
            <person name="Chan C.-K."/>
        </authorList>
    </citation>
    <scope>NUCLEOTIDE SEQUENCE</scope>
    <source>
        <strain evidence="2">ST22-14</strain>
    </source>
</reference>
<keyword evidence="3" id="KW-1185">Reference proteome</keyword>
<name>A0ABT6PCF8_9STRE</name>
<keyword evidence="1" id="KW-0472">Membrane</keyword>
<proteinExistence type="predicted"/>
<protein>
    <submittedName>
        <fullName evidence="2">DUF443 family protein</fullName>
    </submittedName>
</protein>
<dbReference type="EMBL" id="JARZZP010000004">
    <property type="protein sequence ID" value="MDI1473667.1"/>
    <property type="molecule type" value="Genomic_DNA"/>
</dbReference>
<feature type="transmembrane region" description="Helical" evidence="1">
    <location>
        <begin position="157"/>
        <end position="177"/>
    </location>
</feature>
<keyword evidence="1" id="KW-1133">Transmembrane helix</keyword>
<sequence length="216" mass="25496">MQLVLINSLYKNVRYRVFEWNSKYYLLDCDASILLLFFPLFAFFRAHKCYCIEPEEYKTLLSSTYSDIKPYQFVGATLCIISGTTLLRRYLVKVLLPELPNVAAVSKFGLLFIILFFVLGFRFQYSHKKRLSLDYEGRPYVFVKMFPANWKMAVGKIMGYFILLFLLLWSVYTIVVTDEVDSFIILGIIPFLLFIVMFANISFWDLKEYRIVLKSK</sequence>
<evidence type="ECO:0000313" key="3">
    <source>
        <dbReference type="Proteomes" id="UP001160991"/>
    </source>
</evidence>
<feature type="transmembrane region" description="Helical" evidence="1">
    <location>
        <begin position="24"/>
        <end position="44"/>
    </location>
</feature>